<name>A0ABQ0BRK6_9FIRM</name>
<dbReference type="EMBL" id="BAABZQ010000001">
    <property type="protein sequence ID" value="GAA6499156.1"/>
    <property type="molecule type" value="Genomic_DNA"/>
</dbReference>
<proteinExistence type="predicted"/>
<evidence type="ECO:0008006" key="3">
    <source>
        <dbReference type="Google" id="ProtNLM"/>
    </source>
</evidence>
<evidence type="ECO:0000313" key="2">
    <source>
        <dbReference type="Proteomes" id="UP001600941"/>
    </source>
</evidence>
<sequence length="70" mass="8077">MASKTIMQEKVIQITVKKVSGRRNSVQGRAKSSNRAKLIKNPQDKVKKMEFCTCLKKCKKREPKQKKTNI</sequence>
<protein>
    <recommendedName>
        <fullName evidence="3">50S ribosomal protein L33</fullName>
    </recommendedName>
</protein>
<dbReference type="Proteomes" id="UP001600941">
    <property type="component" value="Unassembled WGS sequence"/>
</dbReference>
<accession>A0ABQ0BRK6</accession>
<gene>
    <name evidence="1" type="ORF">K340107D12_19720</name>
</gene>
<reference evidence="1 2" key="1">
    <citation type="submission" date="2024-04" db="EMBL/GenBank/DDBJ databases">
        <title>Defined microbial consortia suppress multidrug-resistant proinflammatory Enterobacteriaceae via ecological control.</title>
        <authorList>
            <person name="Furuichi M."/>
            <person name="Kawaguchi T."/>
            <person name="Pust M."/>
            <person name="Yasuma K."/>
            <person name="Plichta D."/>
            <person name="Hasegawa N."/>
            <person name="Ohya T."/>
            <person name="Bhattarai S."/>
            <person name="Sasajima S."/>
            <person name="Aoto Y."/>
            <person name="Tuganbaev T."/>
            <person name="Yaginuma M."/>
            <person name="Ueda M."/>
            <person name="Okahashi N."/>
            <person name="Amafuji K."/>
            <person name="Kiridooshi Y."/>
            <person name="Sugita K."/>
            <person name="Strazar M."/>
            <person name="Skelly A."/>
            <person name="Suda W."/>
            <person name="Hattori M."/>
            <person name="Nakamoto N."/>
            <person name="Caballero S."/>
            <person name="Norman J."/>
            <person name="Olle B."/>
            <person name="Tanoue T."/>
            <person name="Arita M."/>
            <person name="Bucci V."/>
            <person name="Atarashi K."/>
            <person name="Xavier R."/>
            <person name="Honda K."/>
        </authorList>
    </citation>
    <scope>NUCLEOTIDE SEQUENCE [LARGE SCALE GENOMIC DNA]</scope>
    <source>
        <strain evidence="2">k34-0107-D12</strain>
    </source>
</reference>
<organism evidence="1 2">
    <name type="scientific">Blautia parvula</name>
    <dbReference type="NCBI Taxonomy" id="2877527"/>
    <lineage>
        <taxon>Bacteria</taxon>
        <taxon>Bacillati</taxon>
        <taxon>Bacillota</taxon>
        <taxon>Clostridia</taxon>
        <taxon>Lachnospirales</taxon>
        <taxon>Lachnospiraceae</taxon>
        <taxon>Blautia</taxon>
    </lineage>
</organism>
<keyword evidence="2" id="KW-1185">Reference proteome</keyword>
<evidence type="ECO:0000313" key="1">
    <source>
        <dbReference type="EMBL" id="GAA6499156.1"/>
    </source>
</evidence>
<comment type="caution">
    <text evidence="1">The sequence shown here is derived from an EMBL/GenBank/DDBJ whole genome shotgun (WGS) entry which is preliminary data.</text>
</comment>